<dbReference type="GO" id="GO:0006032">
    <property type="term" value="P:chitin catabolic process"/>
    <property type="evidence" value="ECO:0007669"/>
    <property type="project" value="TreeGrafter"/>
</dbReference>
<dbReference type="InParanoid" id="A0A6L2Q4T9"/>
<dbReference type="InterPro" id="IPR011583">
    <property type="entry name" value="Chitinase_II/V-like_cat"/>
</dbReference>
<dbReference type="SUPFAM" id="SSF54556">
    <property type="entry name" value="Chitinase insertion domain"/>
    <property type="match status" value="1"/>
</dbReference>
<dbReference type="GO" id="GO:0005576">
    <property type="term" value="C:extracellular region"/>
    <property type="evidence" value="ECO:0007669"/>
    <property type="project" value="TreeGrafter"/>
</dbReference>
<feature type="region of interest" description="Disordered" evidence="6">
    <location>
        <begin position="318"/>
        <end position="342"/>
    </location>
</feature>
<dbReference type="GO" id="GO:0005975">
    <property type="term" value="P:carbohydrate metabolic process"/>
    <property type="evidence" value="ECO:0007669"/>
    <property type="project" value="InterPro"/>
</dbReference>
<dbReference type="SMART" id="SM00636">
    <property type="entry name" value="Glyco_18"/>
    <property type="match status" value="1"/>
</dbReference>
<keyword evidence="2" id="KW-1015">Disulfide bond</keyword>
<dbReference type="Pfam" id="PF00704">
    <property type="entry name" value="Glyco_hydro_18"/>
    <property type="match status" value="1"/>
</dbReference>
<feature type="domain" description="GH18" evidence="7">
    <location>
        <begin position="1"/>
        <end position="329"/>
    </location>
</feature>
<evidence type="ECO:0000313" key="9">
    <source>
        <dbReference type="Proteomes" id="UP000502823"/>
    </source>
</evidence>
<accession>A0A6L2Q4T9</accession>
<dbReference type="InterPro" id="IPR001223">
    <property type="entry name" value="Glyco_hydro18_cat"/>
</dbReference>
<keyword evidence="1 4" id="KW-0378">Hydrolase</keyword>
<protein>
    <recommendedName>
        <fullName evidence="7">GH18 domain-containing protein</fullName>
    </recommendedName>
</protein>
<dbReference type="GO" id="GO:0008061">
    <property type="term" value="F:chitin binding"/>
    <property type="evidence" value="ECO:0007669"/>
    <property type="project" value="InterPro"/>
</dbReference>
<dbReference type="PANTHER" id="PTHR11177:SF360">
    <property type="entry name" value="CHITINASE 4-RELATED"/>
    <property type="match status" value="1"/>
</dbReference>
<evidence type="ECO:0000256" key="1">
    <source>
        <dbReference type="ARBA" id="ARBA00022801"/>
    </source>
</evidence>
<dbReference type="OrthoDB" id="73875at2759"/>
<dbReference type="Proteomes" id="UP000502823">
    <property type="component" value="Unassembled WGS sequence"/>
</dbReference>
<evidence type="ECO:0000256" key="3">
    <source>
        <dbReference type="ARBA" id="ARBA00023295"/>
    </source>
</evidence>
<dbReference type="InterPro" id="IPR029070">
    <property type="entry name" value="Chitinase_insertion_sf"/>
</dbReference>
<evidence type="ECO:0000313" key="8">
    <source>
        <dbReference type="EMBL" id="GFG38960.1"/>
    </source>
</evidence>
<dbReference type="EMBL" id="BLKM01000839">
    <property type="protein sequence ID" value="GFG38960.1"/>
    <property type="molecule type" value="Genomic_DNA"/>
</dbReference>
<dbReference type="AlphaFoldDB" id="A0A6L2Q4T9"/>
<feature type="compositionally biased region" description="Polar residues" evidence="6">
    <location>
        <begin position="321"/>
        <end position="330"/>
    </location>
</feature>
<dbReference type="InterPro" id="IPR001579">
    <property type="entry name" value="Glyco_hydro_18_chit_AS"/>
</dbReference>
<evidence type="ECO:0000256" key="2">
    <source>
        <dbReference type="ARBA" id="ARBA00023157"/>
    </source>
</evidence>
<evidence type="ECO:0000256" key="6">
    <source>
        <dbReference type="SAM" id="MobiDB-lite"/>
    </source>
</evidence>
<dbReference type="InterPro" id="IPR017853">
    <property type="entry name" value="GH"/>
</dbReference>
<dbReference type="Gene3D" id="3.20.20.80">
    <property type="entry name" value="Glycosidases"/>
    <property type="match status" value="1"/>
</dbReference>
<organism evidence="8 9">
    <name type="scientific">Coptotermes formosanus</name>
    <name type="common">Formosan subterranean termite</name>
    <dbReference type="NCBI Taxonomy" id="36987"/>
    <lineage>
        <taxon>Eukaryota</taxon>
        <taxon>Metazoa</taxon>
        <taxon>Ecdysozoa</taxon>
        <taxon>Arthropoda</taxon>
        <taxon>Hexapoda</taxon>
        <taxon>Insecta</taxon>
        <taxon>Pterygota</taxon>
        <taxon>Neoptera</taxon>
        <taxon>Polyneoptera</taxon>
        <taxon>Dictyoptera</taxon>
        <taxon>Blattodea</taxon>
        <taxon>Blattoidea</taxon>
        <taxon>Termitoidae</taxon>
        <taxon>Rhinotermitidae</taxon>
        <taxon>Coptotermes</taxon>
    </lineage>
</organism>
<sequence>MGLRDGVIVSLDEYNDYEENWGKGALTRFANFAKTNGLKAILAIGGWNEGSVKYSQMAATEAARNTFADSVVTFVQKYNFDGLDMDWEYPTQRGGTPQDKENFSLLLETLSDKLHAEGLILTVAVCADSDIAKEAYDFKKVAQYADYISLMSFDYHTATSDNVTGLNSPLHAIPEENRNNTKLNVEYSVNQWLGGGVPASKLIVGIPLYGRTYILADPEDHGLGAPINGSGTAGPHTKEPGFLSYYEICMETKWNVERNDAEGYIYAYYDNNWVSYDDVTTVTSKAQFVKEKGLAGTMMWALESEDFRNQCGEGANPLLTAANQPNTETSEGTEKERKATGAVHSQNKGANVLLVARIILGVAIPVRGIATPESERTSLSNCRIFRDFRILASDKSRVLRNVLTTMMSRFICHRHVLPAVNCLMLTSNAVCPSQQTHCNSAHMLPAHA</sequence>
<comment type="caution">
    <text evidence="8">The sequence shown here is derived from an EMBL/GenBank/DDBJ whole genome shotgun (WGS) entry which is preliminary data.</text>
</comment>
<dbReference type="FunFam" id="3.10.50.10:FF:000001">
    <property type="entry name" value="Chitinase 3-like 1"/>
    <property type="match status" value="1"/>
</dbReference>
<dbReference type="PANTHER" id="PTHR11177">
    <property type="entry name" value="CHITINASE"/>
    <property type="match status" value="1"/>
</dbReference>
<dbReference type="Gene3D" id="3.10.50.10">
    <property type="match status" value="1"/>
</dbReference>
<evidence type="ECO:0000256" key="4">
    <source>
        <dbReference type="RuleBase" id="RU000489"/>
    </source>
</evidence>
<dbReference type="InterPro" id="IPR050314">
    <property type="entry name" value="Glycosyl_Hydrlase_18"/>
</dbReference>
<dbReference type="GO" id="GO:0004568">
    <property type="term" value="F:chitinase activity"/>
    <property type="evidence" value="ECO:0007669"/>
    <property type="project" value="UniProtKB-ARBA"/>
</dbReference>
<proteinExistence type="inferred from homology"/>
<dbReference type="SUPFAM" id="SSF51445">
    <property type="entry name" value="(Trans)glycosidases"/>
    <property type="match status" value="1"/>
</dbReference>
<keyword evidence="9" id="KW-1185">Reference proteome</keyword>
<keyword evidence="3 4" id="KW-0326">Glycosidase</keyword>
<dbReference type="PROSITE" id="PS01095">
    <property type="entry name" value="GH18_1"/>
    <property type="match status" value="1"/>
</dbReference>
<dbReference type="PROSITE" id="PS51910">
    <property type="entry name" value="GH18_2"/>
    <property type="match status" value="1"/>
</dbReference>
<name>A0A6L2Q4T9_COPFO</name>
<evidence type="ECO:0000259" key="7">
    <source>
        <dbReference type="PROSITE" id="PS51910"/>
    </source>
</evidence>
<evidence type="ECO:0000256" key="5">
    <source>
        <dbReference type="RuleBase" id="RU004453"/>
    </source>
</evidence>
<gene>
    <name evidence="8" type="ORF">Cfor_12565</name>
</gene>
<comment type="similarity">
    <text evidence="5">Belongs to the glycosyl hydrolase 18 family.</text>
</comment>
<reference evidence="9" key="1">
    <citation type="submission" date="2020-01" db="EMBL/GenBank/DDBJ databases">
        <title>Draft genome sequence of the Termite Coptotermes fromosanus.</title>
        <authorList>
            <person name="Itakura S."/>
            <person name="Yosikawa Y."/>
            <person name="Umezawa K."/>
        </authorList>
    </citation>
    <scope>NUCLEOTIDE SEQUENCE [LARGE SCALE GENOMIC DNA]</scope>
</reference>